<keyword evidence="2" id="KW-0812">Transmembrane</keyword>
<feature type="transmembrane region" description="Helical" evidence="2">
    <location>
        <begin position="136"/>
        <end position="163"/>
    </location>
</feature>
<protein>
    <recommendedName>
        <fullName evidence="5">DUF4282 domain-containing protein</fullName>
    </recommendedName>
</protein>
<dbReference type="EMBL" id="PTQZ01000018">
    <property type="protein sequence ID" value="PQA50198.1"/>
    <property type="molecule type" value="Genomic_DNA"/>
</dbReference>
<dbReference type="AlphaFoldDB" id="A0A2P6AUJ5"/>
<evidence type="ECO:0008006" key="5">
    <source>
        <dbReference type="Google" id="ProtNLM"/>
    </source>
</evidence>
<proteinExistence type="predicted"/>
<feature type="region of interest" description="Disordered" evidence="1">
    <location>
        <begin position="1"/>
        <end position="71"/>
    </location>
</feature>
<keyword evidence="2" id="KW-1133">Transmembrane helix</keyword>
<dbReference type="Proteomes" id="UP000243900">
    <property type="component" value="Unassembled WGS sequence"/>
</dbReference>
<comment type="caution">
    <text evidence="3">The sequence shown here is derived from an EMBL/GenBank/DDBJ whole genome shotgun (WGS) entry which is preliminary data.</text>
</comment>
<dbReference type="Pfam" id="PF14110">
    <property type="entry name" value="DUF4282"/>
    <property type="match status" value="1"/>
</dbReference>
<dbReference type="RefSeq" id="WP_105191168.1">
    <property type="nucleotide sequence ID" value="NZ_PTQZ01000018.1"/>
</dbReference>
<gene>
    <name evidence="3" type="ORF">C5O18_01830</name>
</gene>
<feature type="compositionally biased region" description="Polar residues" evidence="1">
    <location>
        <begin position="1"/>
        <end position="12"/>
    </location>
</feature>
<feature type="compositionally biased region" description="Basic and acidic residues" evidence="1">
    <location>
        <begin position="17"/>
        <end position="47"/>
    </location>
</feature>
<sequence length="221" mass="24339">MSDQQPDQTSGQPRPGRNPERRLPAGHPERGEGRPATDPPKRAEARHRQGPQPAQQHKPARGKARLPRITAPARPAEGLPELVRDYFRILFDLRFTRYLTVQLLPLLYVVLVIGGIGVIGQLVWDAFGDSAGRGLTFLLASPFAVLVWASACRAATEFLLVVFRMSEDVHRLAGIRPTVDKLGELMNGGNWFSRLMSFSKTDPRADAPPRGDAGNQNPPAK</sequence>
<evidence type="ECO:0000256" key="1">
    <source>
        <dbReference type="SAM" id="MobiDB-lite"/>
    </source>
</evidence>
<dbReference type="OrthoDB" id="6717777at2"/>
<dbReference type="InterPro" id="IPR025557">
    <property type="entry name" value="DUF4282"/>
</dbReference>
<keyword evidence="4" id="KW-1185">Reference proteome</keyword>
<feature type="transmembrane region" description="Helical" evidence="2">
    <location>
        <begin position="103"/>
        <end position="124"/>
    </location>
</feature>
<keyword evidence="2" id="KW-0472">Membrane</keyword>
<reference evidence="4" key="1">
    <citation type="submission" date="2018-02" db="EMBL/GenBank/DDBJ databases">
        <title>Genome sequencing of Solimonas sp. HR-BB.</title>
        <authorList>
            <person name="Lee Y."/>
            <person name="Jeon C.O."/>
        </authorList>
    </citation>
    <scope>NUCLEOTIDE SEQUENCE [LARGE SCALE GENOMIC DNA]</scope>
    <source>
        <strain evidence="4">HR-E</strain>
    </source>
</reference>
<evidence type="ECO:0000256" key="2">
    <source>
        <dbReference type="SAM" id="Phobius"/>
    </source>
</evidence>
<evidence type="ECO:0000313" key="3">
    <source>
        <dbReference type="EMBL" id="PQA50198.1"/>
    </source>
</evidence>
<name>A0A2P6AUJ5_9GAMM</name>
<evidence type="ECO:0000313" key="4">
    <source>
        <dbReference type="Proteomes" id="UP000243900"/>
    </source>
</evidence>
<accession>A0A2P6AUJ5</accession>
<organism evidence="3 4">
    <name type="scientific">Amnimonas aquatica</name>
    <dbReference type="NCBI Taxonomy" id="2094561"/>
    <lineage>
        <taxon>Bacteria</taxon>
        <taxon>Pseudomonadati</taxon>
        <taxon>Pseudomonadota</taxon>
        <taxon>Gammaproteobacteria</taxon>
        <taxon>Moraxellales</taxon>
        <taxon>Moraxellaceae</taxon>
        <taxon>Amnimonas</taxon>
    </lineage>
</organism>
<feature type="region of interest" description="Disordered" evidence="1">
    <location>
        <begin position="201"/>
        <end position="221"/>
    </location>
</feature>